<dbReference type="GO" id="GO:0008385">
    <property type="term" value="C:IkappaB kinase complex"/>
    <property type="evidence" value="ECO:0007669"/>
    <property type="project" value="TreeGrafter"/>
</dbReference>
<dbReference type="Gene3D" id="1.20.1270.250">
    <property type="match status" value="1"/>
</dbReference>
<evidence type="ECO:0000256" key="9">
    <source>
        <dbReference type="ARBA" id="ARBA00022777"/>
    </source>
</evidence>
<evidence type="ECO:0000256" key="3">
    <source>
        <dbReference type="ARBA" id="ARBA00012442"/>
    </source>
</evidence>
<comment type="subcellular location">
    <subcellularLocation>
        <location evidence="2">Cytoplasm</location>
    </subcellularLocation>
    <subcellularLocation>
        <location evidence="1">Nucleus</location>
    </subcellularLocation>
</comment>
<dbReference type="PANTHER" id="PTHR22969">
    <property type="entry name" value="IKB KINASE"/>
    <property type="match status" value="1"/>
</dbReference>
<keyword evidence="17" id="KW-1185">Reference proteome</keyword>
<evidence type="ECO:0000256" key="7">
    <source>
        <dbReference type="ARBA" id="ARBA00022679"/>
    </source>
</evidence>
<dbReference type="SMART" id="SM00220">
    <property type="entry name" value="S_TKc"/>
    <property type="match status" value="1"/>
</dbReference>
<evidence type="ECO:0000313" key="16">
    <source>
        <dbReference type="EMBL" id="GFO33113.1"/>
    </source>
</evidence>
<dbReference type="Gene3D" id="1.10.510.10">
    <property type="entry name" value="Transferase(Phosphotransferase) domain 1"/>
    <property type="match status" value="1"/>
</dbReference>
<dbReference type="InterPro" id="IPR008271">
    <property type="entry name" value="Ser/Thr_kinase_AS"/>
</dbReference>
<proteinExistence type="predicted"/>
<evidence type="ECO:0000256" key="13">
    <source>
        <dbReference type="PROSITE-ProRule" id="PRU10141"/>
    </source>
</evidence>
<keyword evidence="6" id="KW-0597">Phosphoprotein</keyword>
<evidence type="ECO:0000313" key="17">
    <source>
        <dbReference type="Proteomes" id="UP000735302"/>
    </source>
</evidence>
<dbReference type="Pfam" id="PF18397">
    <property type="entry name" value="IKBKB_SDD"/>
    <property type="match status" value="1"/>
</dbReference>
<keyword evidence="11" id="KW-0539">Nucleus</keyword>
<feature type="binding site" evidence="13">
    <location>
        <position position="126"/>
    </location>
    <ligand>
        <name>ATP</name>
        <dbReference type="ChEBI" id="CHEBI:30616"/>
    </ligand>
</feature>
<evidence type="ECO:0000256" key="12">
    <source>
        <dbReference type="ARBA" id="ARBA00048789"/>
    </source>
</evidence>
<accession>A0AAV4CLT3</accession>
<dbReference type="PROSITE" id="PS00107">
    <property type="entry name" value="PROTEIN_KINASE_ATP"/>
    <property type="match status" value="1"/>
</dbReference>
<keyword evidence="10 13" id="KW-0067">ATP-binding</keyword>
<dbReference type="GO" id="GO:0008384">
    <property type="term" value="F:IkappaB kinase activity"/>
    <property type="evidence" value="ECO:0007669"/>
    <property type="project" value="UniProtKB-EC"/>
</dbReference>
<dbReference type="FunFam" id="1.10.510.10:FF:000147">
    <property type="entry name" value="Inhibitor of nuclear factor kappa-B kinase subunit beta"/>
    <property type="match status" value="1"/>
</dbReference>
<dbReference type="Pfam" id="PF00069">
    <property type="entry name" value="Pkinase"/>
    <property type="match status" value="1"/>
</dbReference>
<evidence type="ECO:0000256" key="8">
    <source>
        <dbReference type="ARBA" id="ARBA00022741"/>
    </source>
</evidence>
<dbReference type="GO" id="GO:0005524">
    <property type="term" value="F:ATP binding"/>
    <property type="evidence" value="ECO:0007669"/>
    <property type="project" value="UniProtKB-UniRule"/>
</dbReference>
<gene>
    <name evidence="16" type="ORF">PoB_005961800</name>
</gene>
<dbReference type="SUPFAM" id="SSF56112">
    <property type="entry name" value="Protein kinase-like (PK-like)"/>
    <property type="match status" value="1"/>
</dbReference>
<dbReference type="InterPro" id="IPR000719">
    <property type="entry name" value="Prot_kinase_dom"/>
</dbReference>
<comment type="caution">
    <text evidence="16">The sequence shown here is derived from an EMBL/GenBank/DDBJ whole genome shotgun (WGS) entry which is preliminary data.</text>
</comment>
<evidence type="ECO:0000256" key="6">
    <source>
        <dbReference type="ARBA" id="ARBA00022553"/>
    </source>
</evidence>
<reference evidence="16 17" key="1">
    <citation type="journal article" date="2021" name="Elife">
        <title>Chloroplast acquisition without the gene transfer in kleptoplastic sea slugs, Plakobranchus ocellatus.</title>
        <authorList>
            <person name="Maeda T."/>
            <person name="Takahashi S."/>
            <person name="Yoshida T."/>
            <person name="Shimamura S."/>
            <person name="Takaki Y."/>
            <person name="Nagai Y."/>
            <person name="Toyoda A."/>
            <person name="Suzuki Y."/>
            <person name="Arimoto A."/>
            <person name="Ishii H."/>
            <person name="Satoh N."/>
            <person name="Nishiyama T."/>
            <person name="Hasebe M."/>
            <person name="Maruyama T."/>
            <person name="Minagawa J."/>
            <person name="Obokata J."/>
            <person name="Shigenobu S."/>
        </authorList>
    </citation>
    <scope>NUCLEOTIDE SEQUENCE [LARGE SCALE GENOMIC DNA]</scope>
</reference>
<dbReference type="PROSITE" id="PS00108">
    <property type="entry name" value="PROTEIN_KINASE_ST"/>
    <property type="match status" value="1"/>
</dbReference>
<dbReference type="GO" id="GO:0033209">
    <property type="term" value="P:tumor necrosis factor-mediated signaling pathway"/>
    <property type="evidence" value="ECO:0007669"/>
    <property type="project" value="TreeGrafter"/>
</dbReference>
<evidence type="ECO:0000259" key="15">
    <source>
        <dbReference type="PROSITE" id="PS50011"/>
    </source>
</evidence>
<dbReference type="InterPro" id="IPR046375">
    <property type="entry name" value="IKBKB_SDD_sf"/>
</dbReference>
<dbReference type="InterPro" id="IPR041185">
    <property type="entry name" value="IKBKB_SDD"/>
</dbReference>
<protein>
    <recommendedName>
        <fullName evidence="3">IkappaB kinase</fullName>
        <ecNumber evidence="3">2.7.11.10</ecNumber>
    </recommendedName>
</protein>
<organism evidence="16 17">
    <name type="scientific">Plakobranchus ocellatus</name>
    <dbReference type="NCBI Taxonomy" id="259542"/>
    <lineage>
        <taxon>Eukaryota</taxon>
        <taxon>Metazoa</taxon>
        <taxon>Spiralia</taxon>
        <taxon>Lophotrochozoa</taxon>
        <taxon>Mollusca</taxon>
        <taxon>Gastropoda</taxon>
        <taxon>Heterobranchia</taxon>
        <taxon>Euthyneura</taxon>
        <taxon>Panpulmonata</taxon>
        <taxon>Sacoglossa</taxon>
        <taxon>Placobranchoidea</taxon>
        <taxon>Plakobranchidae</taxon>
        <taxon>Plakobranchus</taxon>
    </lineage>
</organism>
<evidence type="ECO:0000256" key="5">
    <source>
        <dbReference type="ARBA" id="ARBA00022527"/>
    </source>
</evidence>
<keyword evidence="8 13" id="KW-0547">Nucleotide-binding</keyword>
<keyword evidence="4" id="KW-0963">Cytoplasm</keyword>
<dbReference type="EMBL" id="BLXT01006765">
    <property type="protein sequence ID" value="GFO33113.1"/>
    <property type="molecule type" value="Genomic_DNA"/>
</dbReference>
<keyword evidence="7" id="KW-0808">Transferase</keyword>
<evidence type="ECO:0000256" key="11">
    <source>
        <dbReference type="ARBA" id="ARBA00023242"/>
    </source>
</evidence>
<dbReference type="Proteomes" id="UP000735302">
    <property type="component" value="Unassembled WGS sequence"/>
</dbReference>
<feature type="region of interest" description="Disordered" evidence="14">
    <location>
        <begin position="14"/>
        <end position="38"/>
    </location>
</feature>
<dbReference type="InterPro" id="IPR011009">
    <property type="entry name" value="Kinase-like_dom_sf"/>
</dbReference>
<evidence type="ECO:0000256" key="10">
    <source>
        <dbReference type="ARBA" id="ARBA00022840"/>
    </source>
</evidence>
<dbReference type="InterPro" id="IPR051180">
    <property type="entry name" value="IKK"/>
</dbReference>
<keyword evidence="5" id="KW-0723">Serine/threonine-protein kinase</keyword>
<evidence type="ECO:0000256" key="1">
    <source>
        <dbReference type="ARBA" id="ARBA00004123"/>
    </source>
</evidence>
<feature type="domain" description="Protein kinase" evidence="15">
    <location>
        <begin position="97"/>
        <end position="393"/>
    </location>
</feature>
<dbReference type="PANTHER" id="PTHR22969:SF17">
    <property type="entry name" value="INHIBITOR OF NUCLEAR FACTOR KAPPA-B KINASE SUBUNIT BETA"/>
    <property type="match status" value="1"/>
</dbReference>
<evidence type="ECO:0000256" key="4">
    <source>
        <dbReference type="ARBA" id="ARBA00022490"/>
    </source>
</evidence>
<dbReference type="Gene3D" id="3.10.20.90">
    <property type="entry name" value="Phosphatidylinositol 3-kinase Catalytic Subunit, Chain A, domain 1"/>
    <property type="match status" value="1"/>
</dbReference>
<name>A0AAV4CLT3_9GAST</name>
<comment type="catalytic activity">
    <reaction evidence="12">
        <text>L-seryl-[I-kappa-B protein] + ATP = O-phospho-L-seryl-[I-kappa-B protein] + ADP + H(+)</text>
        <dbReference type="Rhea" id="RHEA:19073"/>
        <dbReference type="Rhea" id="RHEA-COMP:13698"/>
        <dbReference type="Rhea" id="RHEA-COMP:13699"/>
        <dbReference type="ChEBI" id="CHEBI:15378"/>
        <dbReference type="ChEBI" id="CHEBI:29999"/>
        <dbReference type="ChEBI" id="CHEBI:30616"/>
        <dbReference type="ChEBI" id="CHEBI:83421"/>
        <dbReference type="ChEBI" id="CHEBI:456216"/>
        <dbReference type="EC" id="2.7.11.10"/>
    </reaction>
</comment>
<evidence type="ECO:0000256" key="14">
    <source>
        <dbReference type="SAM" id="MobiDB-lite"/>
    </source>
</evidence>
<evidence type="ECO:0000256" key="2">
    <source>
        <dbReference type="ARBA" id="ARBA00004496"/>
    </source>
</evidence>
<keyword evidence="9 16" id="KW-0418">Kinase</keyword>
<dbReference type="PROSITE" id="PS50011">
    <property type="entry name" value="PROTEIN_KINASE_DOM"/>
    <property type="match status" value="1"/>
</dbReference>
<sequence length="800" mass="92288">MSLIADTMSSYLGRETQKYPPGSMPKTKMGGNDVAQQQGTTRSIVNEKLLDSGIRLSDFFMIHTPTTLDQIPEITSRLNQAICSPPSVNMNDQFGPWIRKQSLGRGGFGVVWLYHNQETDEKIAIKEFQPHNTSEKIRMWWNAEVEIMGKLQHDNLIKALPVPPELTPDPANLPVLAMEFCEGGDLRKVLNLPQNCFGLPEVEVCSLATGIGSALKYLHKHRVIHRDIKPENIVLKTVNNKILYKIIDLGYAKELDINSQCFSMVGTVKYLAPELFIGQPYSKAVDYWSLGVVIYECISGSRPFLPNAPPVEWHQQVGRKSPEDIAAEYNKNSENCEVVFSKKLPPRNHLCGPLREYFERWLRLMLRWDPKARGKANCFELLEEIDNLKILFLLHVETNSLLSYCVTREQSVADMARLIYKDTGIPADSQCILTPTGFRLNASEPALYFEEPSAIAFLFRTGPMINQERKCTNLPENVNTIVKDPTVLLDLKGHRRAWAESVYWFIEENKIYNRLMQGYRAALLNLMRDNSVLLRQKSEMETEICQLKVCKEFFKTSLDFDINKCRESMEESTHLLRLLESWTDLANRLDNLDDLVERGKDLGERVSRINSAVLELQKKLDNSPVKTSNLEEFEQKAREKYEEFLKSIQANHQDVVDHYSMVQLIANCFITRDKHTKFLYSHISEIRAQKNEVEPIFKDLEEYLLYIRDAKDQLTILQRQRQETIWSLIHMPLRHQEMSTGELSTMPFSTNMMSLNTNMESLQLLTDCREYSNNFNSILREVLKEQEKRMGFFSSLKGNK</sequence>
<dbReference type="AlphaFoldDB" id="A0AAV4CLT3"/>
<dbReference type="GO" id="GO:0005634">
    <property type="term" value="C:nucleus"/>
    <property type="evidence" value="ECO:0007669"/>
    <property type="project" value="UniProtKB-SubCell"/>
</dbReference>
<dbReference type="EC" id="2.7.11.10" evidence="3"/>
<dbReference type="InterPro" id="IPR017441">
    <property type="entry name" value="Protein_kinase_ATP_BS"/>
</dbReference>
<dbReference type="GO" id="GO:0045944">
    <property type="term" value="P:positive regulation of transcription by RNA polymerase II"/>
    <property type="evidence" value="ECO:0007669"/>
    <property type="project" value="TreeGrafter"/>
</dbReference>